<proteinExistence type="predicted"/>
<sequence length="210" mass="24249">MAQFLRDLNKGNDNSPAPQPASSRAFFPAEEDAIDSAVLKKYEESDDLSAVTYVEGWLLKKIPGVHSCETCSNTMLSHTITSNHMYVFFKESDEEQKLNYVSENFAMLVELAHKYLYKFLNKRGFQLNLEKLFEESHAPLLKKSFQFCEEHDRVLDFLHAGSSFLIFKYCTDRNKTGGKSTGHDRKMTKFVQSRSKKRVVQSRSKKRIVK</sequence>
<evidence type="ECO:0000313" key="1">
    <source>
        <dbReference type="EMBL" id="KAJ8684861.1"/>
    </source>
</evidence>
<reference evidence="1" key="1">
    <citation type="submission" date="2023-04" db="EMBL/GenBank/DDBJ databases">
        <title>A chromosome-level genome assembly of the parasitoid wasp Eretmocerus hayati.</title>
        <authorList>
            <person name="Zhong Y."/>
            <person name="Liu S."/>
            <person name="Liu Y."/>
        </authorList>
    </citation>
    <scope>NUCLEOTIDE SEQUENCE</scope>
    <source>
        <strain evidence="1">ZJU_SS_LIU_2023</strain>
    </source>
</reference>
<dbReference type="Proteomes" id="UP001239111">
    <property type="component" value="Chromosome 1"/>
</dbReference>
<name>A0ACC2PN06_9HYME</name>
<gene>
    <name evidence="1" type="ORF">QAD02_020654</name>
</gene>
<comment type="caution">
    <text evidence="1">The sequence shown here is derived from an EMBL/GenBank/DDBJ whole genome shotgun (WGS) entry which is preliminary data.</text>
</comment>
<evidence type="ECO:0000313" key="2">
    <source>
        <dbReference type="Proteomes" id="UP001239111"/>
    </source>
</evidence>
<accession>A0ACC2PN06</accession>
<dbReference type="EMBL" id="CM056741">
    <property type="protein sequence ID" value="KAJ8684861.1"/>
    <property type="molecule type" value="Genomic_DNA"/>
</dbReference>
<protein>
    <submittedName>
        <fullName evidence="1">Uncharacterized protein</fullName>
    </submittedName>
</protein>
<keyword evidence="2" id="KW-1185">Reference proteome</keyword>
<organism evidence="1 2">
    <name type="scientific">Eretmocerus hayati</name>
    <dbReference type="NCBI Taxonomy" id="131215"/>
    <lineage>
        <taxon>Eukaryota</taxon>
        <taxon>Metazoa</taxon>
        <taxon>Ecdysozoa</taxon>
        <taxon>Arthropoda</taxon>
        <taxon>Hexapoda</taxon>
        <taxon>Insecta</taxon>
        <taxon>Pterygota</taxon>
        <taxon>Neoptera</taxon>
        <taxon>Endopterygota</taxon>
        <taxon>Hymenoptera</taxon>
        <taxon>Apocrita</taxon>
        <taxon>Proctotrupomorpha</taxon>
        <taxon>Chalcidoidea</taxon>
        <taxon>Aphelinidae</taxon>
        <taxon>Aphelininae</taxon>
        <taxon>Eretmocerus</taxon>
    </lineage>
</organism>